<dbReference type="GO" id="GO:0003700">
    <property type="term" value="F:DNA-binding transcription factor activity"/>
    <property type="evidence" value="ECO:0007669"/>
    <property type="project" value="InterPro"/>
</dbReference>
<evidence type="ECO:0000313" key="8">
    <source>
        <dbReference type="Proteomes" id="UP000198403"/>
    </source>
</evidence>
<dbReference type="InterPro" id="IPR036390">
    <property type="entry name" value="WH_DNA-bd_sf"/>
</dbReference>
<dbReference type="GO" id="GO:0030170">
    <property type="term" value="F:pyridoxal phosphate binding"/>
    <property type="evidence" value="ECO:0007669"/>
    <property type="project" value="InterPro"/>
</dbReference>
<dbReference type="Proteomes" id="UP000198403">
    <property type="component" value="Unassembled WGS sequence"/>
</dbReference>
<dbReference type="CDD" id="cd00609">
    <property type="entry name" value="AAT_like"/>
    <property type="match status" value="1"/>
</dbReference>
<evidence type="ECO:0000313" key="7">
    <source>
        <dbReference type="EMBL" id="SNR46877.1"/>
    </source>
</evidence>
<evidence type="ECO:0000256" key="2">
    <source>
        <dbReference type="ARBA" id="ARBA00022898"/>
    </source>
</evidence>
<comment type="similarity">
    <text evidence="1">In the C-terminal section; belongs to the class-I pyridoxal-phosphate-dependent aminotransferase family.</text>
</comment>
<dbReference type="RefSeq" id="WP_217899234.1">
    <property type="nucleotide sequence ID" value="NZ_FZNO01000008.1"/>
</dbReference>
<dbReference type="CDD" id="cd07377">
    <property type="entry name" value="WHTH_GntR"/>
    <property type="match status" value="1"/>
</dbReference>
<dbReference type="Pfam" id="PF00392">
    <property type="entry name" value="GntR"/>
    <property type="match status" value="1"/>
</dbReference>
<dbReference type="Gene3D" id="3.40.640.10">
    <property type="entry name" value="Type I PLP-dependent aspartate aminotransferase-like (Major domain)"/>
    <property type="match status" value="1"/>
</dbReference>
<reference evidence="7 8" key="1">
    <citation type="submission" date="2017-06" db="EMBL/GenBank/DDBJ databases">
        <authorList>
            <person name="Kim H.J."/>
            <person name="Triplett B.A."/>
        </authorList>
    </citation>
    <scope>NUCLEOTIDE SEQUENCE [LARGE SCALE GENOMIC DNA]</scope>
    <source>
        <strain evidence="7 8">DSM 44272</strain>
    </source>
</reference>
<evidence type="ECO:0000256" key="3">
    <source>
        <dbReference type="ARBA" id="ARBA00023015"/>
    </source>
</evidence>
<keyword evidence="2" id="KW-0663">Pyridoxal phosphate</keyword>
<dbReference type="PROSITE" id="PS50949">
    <property type="entry name" value="HTH_GNTR"/>
    <property type="match status" value="1"/>
</dbReference>
<evidence type="ECO:0000256" key="1">
    <source>
        <dbReference type="ARBA" id="ARBA00005384"/>
    </source>
</evidence>
<proteinExistence type="inferred from homology"/>
<accession>A0A238WK65</accession>
<evidence type="ECO:0000259" key="6">
    <source>
        <dbReference type="PROSITE" id="PS50949"/>
    </source>
</evidence>
<organism evidence="7 8">
    <name type="scientific">Blastococcus mobilis</name>
    <dbReference type="NCBI Taxonomy" id="1938746"/>
    <lineage>
        <taxon>Bacteria</taxon>
        <taxon>Bacillati</taxon>
        <taxon>Actinomycetota</taxon>
        <taxon>Actinomycetes</taxon>
        <taxon>Geodermatophilales</taxon>
        <taxon>Geodermatophilaceae</taxon>
        <taxon>Blastococcus</taxon>
    </lineage>
</organism>
<dbReference type="InterPro" id="IPR004839">
    <property type="entry name" value="Aminotransferase_I/II_large"/>
</dbReference>
<protein>
    <submittedName>
        <fullName evidence="7">Transcriptional regulator, GntR family</fullName>
    </submittedName>
</protein>
<keyword evidence="4" id="KW-0238">DNA-binding</keyword>
<dbReference type="SUPFAM" id="SSF46785">
    <property type="entry name" value="Winged helix' DNA-binding domain"/>
    <property type="match status" value="1"/>
</dbReference>
<keyword evidence="5" id="KW-0804">Transcription</keyword>
<keyword evidence="3" id="KW-0805">Transcription regulation</keyword>
<dbReference type="PANTHER" id="PTHR46577:SF1">
    <property type="entry name" value="HTH-TYPE TRANSCRIPTIONAL REGULATORY PROTEIN GABR"/>
    <property type="match status" value="1"/>
</dbReference>
<evidence type="ECO:0000256" key="5">
    <source>
        <dbReference type="ARBA" id="ARBA00023163"/>
    </source>
</evidence>
<dbReference type="Pfam" id="PF00155">
    <property type="entry name" value="Aminotran_1_2"/>
    <property type="match status" value="1"/>
</dbReference>
<evidence type="ECO:0000256" key="4">
    <source>
        <dbReference type="ARBA" id="ARBA00023125"/>
    </source>
</evidence>
<dbReference type="InterPro" id="IPR051446">
    <property type="entry name" value="HTH_trans_reg/aminotransferase"/>
</dbReference>
<name>A0A238WK65_9ACTN</name>
<dbReference type="InterPro" id="IPR000524">
    <property type="entry name" value="Tscrpt_reg_HTH_GntR"/>
</dbReference>
<dbReference type="PANTHER" id="PTHR46577">
    <property type="entry name" value="HTH-TYPE TRANSCRIPTIONAL REGULATORY PROTEIN GABR"/>
    <property type="match status" value="1"/>
</dbReference>
<dbReference type="EMBL" id="FZNO01000008">
    <property type="protein sequence ID" value="SNR46877.1"/>
    <property type="molecule type" value="Genomic_DNA"/>
</dbReference>
<gene>
    <name evidence="7" type="ORF">SAMN06272737_108109</name>
</gene>
<dbReference type="SMART" id="SM00345">
    <property type="entry name" value="HTH_GNTR"/>
    <property type="match status" value="1"/>
</dbReference>
<feature type="domain" description="HTH gntR-type" evidence="6">
    <location>
        <begin position="21"/>
        <end position="89"/>
    </location>
</feature>
<sequence>METTSARQLADLVGDLDGERPPRYAALAQRVRTLVADGRVPLGTRLPAERDLAAALTLSRATVTAAYARLREDGWATARQGSGTFAALPAGPHRGAWVPAPVDDGTIDMAHAAPSAPSSVPAAFAAALAELPRHLPQHGYHPAGLPDLRARIAEGYGRRGLPTTPEQVLVTAGALHGVGTAFNTLLRRGQRLLVEQPTYPNALDVARALGLRVLPTALDPDEPEEWLSAAERALGTVRPAGAYLMPDFHNPTGRLLDTAGRERLARALRRAGTTAVVDETFAELWLDTPPPPPLAAFGEGHVSVGSLSKTFWGGLRIGWVRADAETVRRLTAVAVRSTMAGPVVEQLAAGALLDGADAALGDHRRALRERREALVGELRSRLPAWRVHEPAGGMVLWCGLPSARSRALVTAAEAYGLRLAAGPLFGTGHALDDRLRLPFTHPPEVLRDAVALLARADADVERGSRPATDHGRCPSDPVV</sequence>
<keyword evidence="8" id="KW-1185">Reference proteome</keyword>
<dbReference type="InterPro" id="IPR036388">
    <property type="entry name" value="WH-like_DNA-bd_sf"/>
</dbReference>
<dbReference type="GO" id="GO:0003677">
    <property type="term" value="F:DNA binding"/>
    <property type="evidence" value="ECO:0007669"/>
    <property type="project" value="UniProtKB-KW"/>
</dbReference>
<dbReference type="InterPro" id="IPR015421">
    <property type="entry name" value="PyrdxlP-dep_Trfase_major"/>
</dbReference>
<dbReference type="InterPro" id="IPR015424">
    <property type="entry name" value="PyrdxlP-dep_Trfase"/>
</dbReference>
<dbReference type="AlphaFoldDB" id="A0A238WK65"/>
<dbReference type="Gene3D" id="1.10.10.10">
    <property type="entry name" value="Winged helix-like DNA-binding domain superfamily/Winged helix DNA-binding domain"/>
    <property type="match status" value="1"/>
</dbReference>
<dbReference type="SUPFAM" id="SSF53383">
    <property type="entry name" value="PLP-dependent transferases"/>
    <property type="match status" value="1"/>
</dbReference>